<geneLocation type="plasmid" evidence="2 3">
    <name>pSTA7437.01</name>
</geneLocation>
<feature type="compositionally biased region" description="Basic and acidic residues" evidence="1">
    <location>
        <begin position="99"/>
        <end position="135"/>
    </location>
</feature>
<accession>K9Y0Y0</accession>
<evidence type="ECO:0000313" key="2">
    <source>
        <dbReference type="EMBL" id="AFZ37974.1"/>
    </source>
</evidence>
<dbReference type="AlphaFoldDB" id="K9Y0Y0"/>
<evidence type="ECO:0000256" key="1">
    <source>
        <dbReference type="SAM" id="MobiDB-lite"/>
    </source>
</evidence>
<dbReference type="HOGENOM" id="CLU_047365_0_0_3"/>
<name>K9Y0Y0_STAC7</name>
<evidence type="ECO:0000313" key="3">
    <source>
        <dbReference type="Proteomes" id="UP000010473"/>
    </source>
</evidence>
<gene>
    <name evidence="2" type="ordered locus">Sta7437_4511</name>
</gene>
<keyword evidence="3" id="KW-1185">Reference proteome</keyword>
<feature type="compositionally biased region" description="Low complexity" evidence="1">
    <location>
        <begin position="148"/>
        <end position="160"/>
    </location>
</feature>
<dbReference type="EMBL" id="CP003654">
    <property type="protein sequence ID" value="AFZ37974.1"/>
    <property type="molecule type" value="Genomic_DNA"/>
</dbReference>
<sequence length="271" mass="29999">MQPPQAPSPPVVAQQALSELVNYYRELARYHRSSVDYHQQLLEQHVLEAEAAEKQLASIEAILHPLQTKSSSPQTPKLVPQEISDRANGQQVNGTGKIRLSEEKAQEKIAEKDSATLASEESKPEKKATEVEKSNSKTSQLSDRQSLKNNSKTKSSSTKTAKTKKPTTQKNPAKTKSSTSTNSLKLPYSEKLAFYETTVNAVAVCLQEFYPQVVSAEDVIKYYYPEGLAGEDRKKAYAAFSNGLSKGAGKQGWVRTSVGKYRWKNEGETKT</sequence>
<keyword evidence="2" id="KW-0614">Plasmid</keyword>
<protein>
    <submittedName>
        <fullName evidence="2">Uncharacterized protein</fullName>
    </submittedName>
</protein>
<feature type="region of interest" description="Disordered" evidence="1">
    <location>
        <begin position="67"/>
        <end position="182"/>
    </location>
</feature>
<dbReference type="Proteomes" id="UP000010473">
    <property type="component" value="Plasmid pSTA7437.01"/>
</dbReference>
<dbReference type="KEGG" id="scs:Sta7437_4511"/>
<proteinExistence type="predicted"/>
<feature type="compositionally biased region" description="Low complexity" evidence="1">
    <location>
        <begin position="168"/>
        <end position="182"/>
    </location>
</feature>
<organism evidence="2 3">
    <name type="scientific">Stanieria cyanosphaera (strain ATCC 29371 / PCC 7437)</name>
    <dbReference type="NCBI Taxonomy" id="111780"/>
    <lineage>
        <taxon>Bacteria</taxon>
        <taxon>Bacillati</taxon>
        <taxon>Cyanobacteriota</taxon>
        <taxon>Cyanophyceae</taxon>
        <taxon>Pleurocapsales</taxon>
        <taxon>Dermocarpellaceae</taxon>
        <taxon>Stanieria</taxon>
    </lineage>
</organism>
<reference evidence="3" key="1">
    <citation type="journal article" date="2013" name="Proc. Natl. Acad. Sci. U.S.A.">
        <title>Improving the coverage of the cyanobacterial phylum using diversity-driven genome sequencing.</title>
        <authorList>
            <person name="Shih P.M."/>
            <person name="Wu D."/>
            <person name="Latifi A."/>
            <person name="Axen S.D."/>
            <person name="Fewer D.P."/>
            <person name="Talla E."/>
            <person name="Calteau A."/>
            <person name="Cai F."/>
            <person name="Tandeau de Marsac N."/>
            <person name="Rippka R."/>
            <person name="Herdman M."/>
            <person name="Sivonen K."/>
            <person name="Coursin T."/>
            <person name="Laurent T."/>
            <person name="Goodwin L."/>
            <person name="Nolan M."/>
            <person name="Davenport K.W."/>
            <person name="Han C.S."/>
            <person name="Rubin E.M."/>
            <person name="Eisen J.A."/>
            <person name="Woyke T."/>
            <person name="Gugger M."/>
            <person name="Kerfeld C.A."/>
        </authorList>
    </citation>
    <scope>NUCLEOTIDE SEQUENCE [LARGE SCALE GENOMIC DNA]</scope>
    <source>
        <strain evidence="3">ATCC 29371 / PCC 7437</strain>
        <plasmid evidence="3">Plasmid pSTA7437.01</plasmid>
    </source>
</reference>